<dbReference type="Proteomes" id="UP000800038">
    <property type="component" value="Unassembled WGS sequence"/>
</dbReference>
<evidence type="ECO:0000313" key="2">
    <source>
        <dbReference type="Proteomes" id="UP000800038"/>
    </source>
</evidence>
<dbReference type="OrthoDB" id="425534at2759"/>
<reference evidence="1" key="1">
    <citation type="journal article" date="2020" name="Stud. Mycol.">
        <title>101 Dothideomycetes genomes: a test case for predicting lifestyles and emergence of pathogens.</title>
        <authorList>
            <person name="Haridas S."/>
            <person name="Albert R."/>
            <person name="Binder M."/>
            <person name="Bloem J."/>
            <person name="Labutti K."/>
            <person name="Salamov A."/>
            <person name="Andreopoulos B."/>
            <person name="Baker S."/>
            <person name="Barry K."/>
            <person name="Bills G."/>
            <person name="Bluhm B."/>
            <person name="Cannon C."/>
            <person name="Castanera R."/>
            <person name="Culley D."/>
            <person name="Daum C."/>
            <person name="Ezra D."/>
            <person name="Gonzalez J."/>
            <person name="Henrissat B."/>
            <person name="Kuo A."/>
            <person name="Liang C."/>
            <person name="Lipzen A."/>
            <person name="Lutzoni F."/>
            <person name="Magnuson J."/>
            <person name="Mondo S."/>
            <person name="Nolan M."/>
            <person name="Ohm R."/>
            <person name="Pangilinan J."/>
            <person name="Park H.-J."/>
            <person name="Ramirez L."/>
            <person name="Alfaro M."/>
            <person name="Sun H."/>
            <person name="Tritt A."/>
            <person name="Yoshinaga Y."/>
            <person name="Zwiers L.-H."/>
            <person name="Turgeon B."/>
            <person name="Goodwin S."/>
            <person name="Spatafora J."/>
            <person name="Crous P."/>
            <person name="Grigoriev I."/>
        </authorList>
    </citation>
    <scope>NUCLEOTIDE SEQUENCE</scope>
    <source>
        <strain evidence="1">CBS 161.51</strain>
    </source>
</reference>
<protein>
    <submittedName>
        <fullName evidence="1">Uncharacterized protein</fullName>
    </submittedName>
</protein>
<dbReference type="AlphaFoldDB" id="A0A6A5SV03"/>
<organism evidence="1 2">
    <name type="scientific">Clathrospora elynae</name>
    <dbReference type="NCBI Taxonomy" id="706981"/>
    <lineage>
        <taxon>Eukaryota</taxon>
        <taxon>Fungi</taxon>
        <taxon>Dikarya</taxon>
        <taxon>Ascomycota</taxon>
        <taxon>Pezizomycotina</taxon>
        <taxon>Dothideomycetes</taxon>
        <taxon>Pleosporomycetidae</taxon>
        <taxon>Pleosporales</taxon>
        <taxon>Diademaceae</taxon>
        <taxon>Clathrospora</taxon>
    </lineage>
</organism>
<evidence type="ECO:0000313" key="1">
    <source>
        <dbReference type="EMBL" id="KAF1942416.1"/>
    </source>
</evidence>
<feature type="non-terminal residue" evidence="1">
    <location>
        <position position="76"/>
    </location>
</feature>
<dbReference type="EMBL" id="ML976035">
    <property type="protein sequence ID" value="KAF1942416.1"/>
    <property type="molecule type" value="Genomic_DNA"/>
</dbReference>
<sequence>GTVVVETFAALYPHRVALMVLDGVADMDAWFHGTARSGGNVQVDGAMRRFTQYCADAGPQHHAMFERFAQEVEMRL</sequence>
<accession>A0A6A5SV03</accession>
<name>A0A6A5SV03_9PLEO</name>
<dbReference type="Gene3D" id="3.40.50.1820">
    <property type="entry name" value="alpha/beta hydrolase"/>
    <property type="match status" value="1"/>
</dbReference>
<feature type="non-terminal residue" evidence="1">
    <location>
        <position position="1"/>
    </location>
</feature>
<dbReference type="InterPro" id="IPR029058">
    <property type="entry name" value="AB_hydrolase_fold"/>
</dbReference>
<keyword evidence="2" id="KW-1185">Reference proteome</keyword>
<gene>
    <name evidence="1" type="ORF">EJ02DRAFT_302452</name>
</gene>
<proteinExistence type="predicted"/>